<feature type="region of interest" description="Disordered" evidence="8">
    <location>
        <begin position="1"/>
        <end position="48"/>
    </location>
</feature>
<feature type="transmembrane region" description="Helical" evidence="9">
    <location>
        <begin position="325"/>
        <end position="347"/>
    </location>
</feature>
<evidence type="ECO:0000256" key="1">
    <source>
        <dbReference type="ARBA" id="ARBA00004651"/>
    </source>
</evidence>
<dbReference type="EMBL" id="JAGSMN010001063">
    <property type="protein sequence ID" value="MBR7677770.1"/>
    <property type="molecule type" value="Genomic_DNA"/>
</dbReference>
<evidence type="ECO:0000256" key="9">
    <source>
        <dbReference type="SAM" id="Phobius"/>
    </source>
</evidence>
<keyword evidence="5 9" id="KW-0812">Transmembrane</keyword>
<dbReference type="Pfam" id="PF13231">
    <property type="entry name" value="PMT_2"/>
    <property type="match status" value="1"/>
</dbReference>
<dbReference type="PANTHER" id="PTHR33908:SF11">
    <property type="entry name" value="MEMBRANE PROTEIN"/>
    <property type="match status" value="1"/>
</dbReference>
<sequence length="534" mass="57783">MDTRPSTDKATRGRTREGHVPEPRRDTWHAPGTPGPHPRDTPDTVPVESPSRRRYWALLLPALTLLALVTRLPSFARPLWNPDEGFLATQARMLADGGTLYDTVVDRKPPLLPWLYQGAFALAGDESLWPLKAAAVLAVAVGAAFVASLARRRWGDRAGWTAGVLYVLLTIGLNPEDTQAATFEVFMLPWTAAAVWCADRRRWAWAGLGIAGAVLTKQTGGAVLLPVLVLLWRAPAPRLPGLARLAAGAVLPVAITALAFGPGRFLYWMATGSGAYASVEGAGLRALARALASTGVLALACAPFLVALVHLWLRRRRPEWSADLWAWLAASAAAIVVGFQFFGHYYLQLVPPLALLGASVLRELRRPRHADLALALTAAIAAGHLVWGYAAPRTELDHAQRVAAEVRARTQPSDRVLLWGMHPEGYWLADRAPASRYLTAGFLTNFSGGRGGVRVGERYAMEGAWPHFRRELRDTPPALVVDDSRGAPYGIASTPTLRNYLERHYDRVGEVDGAVLYVRGNAGSAPHGGVARDG</sequence>
<reference evidence="11" key="1">
    <citation type="submission" date="2021-04" db="EMBL/GenBank/DDBJ databases">
        <title>Sequencing of actinobacteria type strains.</title>
        <authorList>
            <person name="Nguyen G.-S."/>
            <person name="Wentzel A."/>
        </authorList>
    </citation>
    <scope>NUCLEOTIDE SEQUENCE</scope>
    <source>
        <strain evidence="11">DSM 42095</strain>
    </source>
</reference>
<feature type="transmembrane region" description="Helical" evidence="9">
    <location>
        <begin position="290"/>
        <end position="313"/>
    </location>
</feature>
<dbReference type="EC" id="2.4.-.-" evidence="11"/>
<accession>A0A8T4J2Q2</accession>
<keyword evidence="6 9" id="KW-1133">Transmembrane helix</keyword>
<keyword evidence="12" id="KW-1185">Reference proteome</keyword>
<feature type="transmembrane region" description="Helical" evidence="9">
    <location>
        <begin position="241"/>
        <end position="260"/>
    </location>
</feature>
<keyword evidence="7 9" id="KW-0472">Membrane</keyword>
<evidence type="ECO:0000256" key="4">
    <source>
        <dbReference type="ARBA" id="ARBA00022679"/>
    </source>
</evidence>
<feature type="compositionally biased region" description="Basic and acidic residues" evidence="8">
    <location>
        <begin position="1"/>
        <end position="28"/>
    </location>
</feature>
<dbReference type="GO" id="GO:0005886">
    <property type="term" value="C:plasma membrane"/>
    <property type="evidence" value="ECO:0007669"/>
    <property type="project" value="UniProtKB-SubCell"/>
</dbReference>
<proteinExistence type="predicted"/>
<evidence type="ECO:0000256" key="5">
    <source>
        <dbReference type="ARBA" id="ARBA00022692"/>
    </source>
</evidence>
<name>A0A8T4J2Q2_9ACTN</name>
<evidence type="ECO:0000256" key="3">
    <source>
        <dbReference type="ARBA" id="ARBA00022676"/>
    </source>
</evidence>
<dbReference type="PANTHER" id="PTHR33908">
    <property type="entry name" value="MANNOSYLTRANSFERASE YKCB-RELATED"/>
    <property type="match status" value="1"/>
</dbReference>
<protein>
    <submittedName>
        <fullName evidence="11">Glycosyltransferase family 39 protein</fullName>
        <ecNumber evidence="11">2.4.-.-</ecNumber>
    </submittedName>
</protein>
<dbReference type="AlphaFoldDB" id="A0A8T4J2Q2"/>
<feature type="transmembrane region" description="Helical" evidence="9">
    <location>
        <begin position="55"/>
        <end position="76"/>
    </location>
</feature>
<keyword evidence="3 11" id="KW-0328">Glycosyltransferase</keyword>
<dbReference type="Proteomes" id="UP000675554">
    <property type="component" value="Unassembled WGS sequence"/>
</dbReference>
<feature type="transmembrane region" description="Helical" evidence="9">
    <location>
        <begin position="129"/>
        <end position="150"/>
    </location>
</feature>
<evidence type="ECO:0000256" key="8">
    <source>
        <dbReference type="SAM" id="MobiDB-lite"/>
    </source>
</evidence>
<evidence type="ECO:0000256" key="2">
    <source>
        <dbReference type="ARBA" id="ARBA00022475"/>
    </source>
</evidence>
<evidence type="ECO:0000313" key="12">
    <source>
        <dbReference type="Proteomes" id="UP000675554"/>
    </source>
</evidence>
<gene>
    <name evidence="11" type="ORF">KDA82_33240</name>
</gene>
<organism evidence="11 12">
    <name type="scientific">Streptomyces daliensis</name>
    <dbReference type="NCBI Taxonomy" id="299421"/>
    <lineage>
        <taxon>Bacteria</taxon>
        <taxon>Bacillati</taxon>
        <taxon>Actinomycetota</taxon>
        <taxon>Actinomycetes</taxon>
        <taxon>Kitasatosporales</taxon>
        <taxon>Streptomycetaceae</taxon>
        <taxon>Streptomyces</taxon>
    </lineage>
</organism>
<comment type="caution">
    <text evidence="11">The sequence shown here is derived from an EMBL/GenBank/DDBJ whole genome shotgun (WGS) entry which is preliminary data.</text>
</comment>
<evidence type="ECO:0000256" key="6">
    <source>
        <dbReference type="ARBA" id="ARBA00022989"/>
    </source>
</evidence>
<evidence type="ECO:0000259" key="10">
    <source>
        <dbReference type="Pfam" id="PF13231"/>
    </source>
</evidence>
<evidence type="ECO:0000313" key="11">
    <source>
        <dbReference type="EMBL" id="MBR7677770.1"/>
    </source>
</evidence>
<evidence type="ECO:0000256" key="7">
    <source>
        <dbReference type="ARBA" id="ARBA00023136"/>
    </source>
</evidence>
<feature type="domain" description="Glycosyltransferase RgtA/B/C/D-like" evidence="10">
    <location>
        <begin position="108"/>
        <end position="232"/>
    </location>
</feature>
<dbReference type="GO" id="GO:0009103">
    <property type="term" value="P:lipopolysaccharide biosynthetic process"/>
    <property type="evidence" value="ECO:0007669"/>
    <property type="project" value="UniProtKB-ARBA"/>
</dbReference>
<dbReference type="GO" id="GO:0016763">
    <property type="term" value="F:pentosyltransferase activity"/>
    <property type="evidence" value="ECO:0007669"/>
    <property type="project" value="TreeGrafter"/>
</dbReference>
<comment type="subcellular location">
    <subcellularLocation>
        <location evidence="1">Cell membrane</location>
        <topology evidence="1">Multi-pass membrane protein</topology>
    </subcellularLocation>
</comment>
<dbReference type="InterPro" id="IPR050297">
    <property type="entry name" value="LipidA_mod_glycosyltrf_83"/>
</dbReference>
<keyword evidence="4 11" id="KW-0808">Transferase</keyword>
<feature type="transmembrane region" description="Helical" evidence="9">
    <location>
        <begin position="372"/>
        <end position="391"/>
    </location>
</feature>
<feature type="transmembrane region" description="Helical" evidence="9">
    <location>
        <begin position="205"/>
        <end position="229"/>
    </location>
</feature>
<keyword evidence="2" id="KW-1003">Cell membrane</keyword>
<dbReference type="InterPro" id="IPR038731">
    <property type="entry name" value="RgtA/B/C-like"/>
</dbReference>